<comment type="function">
    <text evidence="3">Required for maturation of urease via the functional incorporation of the urease nickel metallocenter.</text>
</comment>
<dbReference type="HAMAP" id="MF_01385">
    <property type="entry name" value="UreF"/>
    <property type="match status" value="1"/>
</dbReference>
<sequence length="237" mass="23870">MSATAALLALADSRLPAGGHAHSSGTEQAVVDGYVRDEASLGTLLRRRLLTTGVVAAHLAAASCAAVRDWGHLPLAGDHDHGQVSALRVLDGEAEVRLPAPAAREASRAQGRGLVRVASVAWPSAAWAALAQVARAPHHPLAIGVAAAAAGGSPRDAALVALYLTGTAPATAAARLLGLDPVTVAAVLASLAPLQDALAADAADAVSRGEEPPAESDPLTDLLVTRHAPRQDKLFAS</sequence>
<reference evidence="5 6" key="1">
    <citation type="submission" date="2019-07" db="EMBL/GenBank/DDBJ databases">
        <title>Quadrisphaera sp. strain DD2A genome sequencing and assembly.</title>
        <authorList>
            <person name="Kim I."/>
        </authorList>
    </citation>
    <scope>NUCLEOTIDE SEQUENCE [LARGE SCALE GENOMIC DNA]</scope>
    <source>
        <strain evidence="5 6">DD2A</strain>
    </source>
</reference>
<organism evidence="5 6">
    <name type="scientific">Quadrisphaera setariae</name>
    <dbReference type="NCBI Taxonomy" id="2593304"/>
    <lineage>
        <taxon>Bacteria</taxon>
        <taxon>Bacillati</taxon>
        <taxon>Actinomycetota</taxon>
        <taxon>Actinomycetes</taxon>
        <taxon>Kineosporiales</taxon>
        <taxon>Kineosporiaceae</taxon>
        <taxon>Quadrisphaera</taxon>
    </lineage>
</organism>
<dbReference type="Proteomes" id="UP000321234">
    <property type="component" value="Unassembled WGS sequence"/>
</dbReference>
<evidence type="ECO:0000256" key="4">
    <source>
        <dbReference type="SAM" id="MobiDB-lite"/>
    </source>
</evidence>
<keyword evidence="3" id="KW-0963">Cytoplasm</keyword>
<protein>
    <recommendedName>
        <fullName evidence="3">Urease accessory protein UreF</fullName>
    </recommendedName>
</protein>
<dbReference type="GO" id="GO:0005737">
    <property type="term" value="C:cytoplasm"/>
    <property type="evidence" value="ECO:0007669"/>
    <property type="project" value="UniProtKB-SubCell"/>
</dbReference>
<evidence type="ECO:0000313" key="6">
    <source>
        <dbReference type="Proteomes" id="UP000321234"/>
    </source>
</evidence>
<comment type="subcellular location">
    <subcellularLocation>
        <location evidence="3">Cytoplasm</location>
    </subcellularLocation>
</comment>
<dbReference type="EMBL" id="VKAC01000012">
    <property type="protein sequence ID" value="TXR52702.1"/>
    <property type="molecule type" value="Genomic_DNA"/>
</dbReference>
<dbReference type="GO" id="GO:0016151">
    <property type="term" value="F:nickel cation binding"/>
    <property type="evidence" value="ECO:0007669"/>
    <property type="project" value="UniProtKB-UniRule"/>
</dbReference>
<name>A0A5C8Z3N3_9ACTN</name>
<proteinExistence type="inferred from homology"/>
<dbReference type="OrthoDB" id="3382047at2"/>
<comment type="subunit">
    <text evidence="3">UreD, UreF and UreG form a complex that acts as a GTP-hydrolysis-dependent molecular chaperone, activating the urease apoprotein by helping to assemble the nickel containing metallocenter of UreC. The UreE protein probably delivers the nickel.</text>
</comment>
<evidence type="ECO:0000313" key="5">
    <source>
        <dbReference type="EMBL" id="TXR52702.1"/>
    </source>
</evidence>
<keyword evidence="2 3" id="KW-0143">Chaperone</keyword>
<feature type="region of interest" description="Disordered" evidence="4">
    <location>
        <begin position="203"/>
        <end position="237"/>
    </location>
</feature>
<dbReference type="Gene3D" id="1.10.4190.10">
    <property type="entry name" value="Urease accessory protein UreF"/>
    <property type="match status" value="1"/>
</dbReference>
<keyword evidence="6" id="KW-1185">Reference proteome</keyword>
<evidence type="ECO:0000256" key="2">
    <source>
        <dbReference type="ARBA" id="ARBA00023186"/>
    </source>
</evidence>
<gene>
    <name evidence="3" type="primary">ureF</name>
    <name evidence="5" type="ORF">FMM08_18285</name>
</gene>
<evidence type="ECO:0000256" key="1">
    <source>
        <dbReference type="ARBA" id="ARBA00022988"/>
    </source>
</evidence>
<accession>A0A5C8Z3N3</accession>
<comment type="similarity">
    <text evidence="3">Belongs to the UreF family.</text>
</comment>
<comment type="caution">
    <text evidence="5">The sequence shown here is derived from an EMBL/GenBank/DDBJ whole genome shotgun (WGS) entry which is preliminary data.</text>
</comment>
<dbReference type="PANTHER" id="PTHR33620:SF1">
    <property type="entry name" value="UREASE ACCESSORY PROTEIN F"/>
    <property type="match status" value="1"/>
</dbReference>
<keyword evidence="1 3" id="KW-0996">Nickel insertion</keyword>
<evidence type="ECO:0000256" key="3">
    <source>
        <dbReference type="HAMAP-Rule" id="MF_01385"/>
    </source>
</evidence>
<dbReference type="AlphaFoldDB" id="A0A5C8Z3N3"/>
<dbReference type="PANTHER" id="PTHR33620">
    <property type="entry name" value="UREASE ACCESSORY PROTEIN F"/>
    <property type="match status" value="1"/>
</dbReference>
<dbReference type="InterPro" id="IPR038277">
    <property type="entry name" value="UreF_sf"/>
</dbReference>
<dbReference type="PIRSF" id="PIRSF009467">
    <property type="entry name" value="Ureas_acces_UreF"/>
    <property type="match status" value="1"/>
</dbReference>
<dbReference type="InterPro" id="IPR002639">
    <property type="entry name" value="UreF"/>
</dbReference>
<dbReference type="Pfam" id="PF01730">
    <property type="entry name" value="UreF"/>
    <property type="match status" value="1"/>
</dbReference>